<comment type="caution">
    <text evidence="1">The sequence shown here is derived from an EMBL/GenBank/DDBJ whole genome shotgun (WGS) entry which is preliminary data.</text>
</comment>
<protein>
    <submittedName>
        <fullName evidence="1">10585_t:CDS:1</fullName>
    </submittedName>
</protein>
<dbReference type="EMBL" id="CAJVPQ010007481">
    <property type="protein sequence ID" value="CAG8697063.1"/>
    <property type="molecule type" value="Genomic_DNA"/>
</dbReference>
<dbReference type="AlphaFoldDB" id="A0A9N9HMV1"/>
<accession>A0A9N9HMV1</accession>
<keyword evidence="2" id="KW-1185">Reference proteome</keyword>
<reference evidence="1" key="1">
    <citation type="submission" date="2021-06" db="EMBL/GenBank/DDBJ databases">
        <authorList>
            <person name="Kallberg Y."/>
            <person name="Tangrot J."/>
            <person name="Rosling A."/>
        </authorList>
    </citation>
    <scope>NUCLEOTIDE SEQUENCE</scope>
    <source>
        <strain evidence="1">UK204</strain>
    </source>
</reference>
<gene>
    <name evidence="1" type="ORF">FCALED_LOCUS13280</name>
</gene>
<proteinExistence type="predicted"/>
<dbReference type="Proteomes" id="UP000789570">
    <property type="component" value="Unassembled WGS sequence"/>
</dbReference>
<name>A0A9N9HMV1_9GLOM</name>
<sequence length="99" mass="11113">MSSSDLQIKIFKEALLIIKDFNKKLQIISTNFFNLKSLYPISTSFPISSRKVILSGSTLIVEGDDVLSASSKLQGNRNAFHLDISMQMVSPEYWNSHST</sequence>
<organism evidence="1 2">
    <name type="scientific">Funneliformis caledonium</name>
    <dbReference type="NCBI Taxonomy" id="1117310"/>
    <lineage>
        <taxon>Eukaryota</taxon>
        <taxon>Fungi</taxon>
        <taxon>Fungi incertae sedis</taxon>
        <taxon>Mucoromycota</taxon>
        <taxon>Glomeromycotina</taxon>
        <taxon>Glomeromycetes</taxon>
        <taxon>Glomerales</taxon>
        <taxon>Glomeraceae</taxon>
        <taxon>Funneliformis</taxon>
    </lineage>
</organism>
<evidence type="ECO:0000313" key="1">
    <source>
        <dbReference type="EMBL" id="CAG8697063.1"/>
    </source>
</evidence>
<evidence type="ECO:0000313" key="2">
    <source>
        <dbReference type="Proteomes" id="UP000789570"/>
    </source>
</evidence>